<organism evidence="4 5">
    <name type="scientific">Citreimonas salinaria</name>
    <dbReference type="NCBI Taxonomy" id="321339"/>
    <lineage>
        <taxon>Bacteria</taxon>
        <taxon>Pseudomonadati</taxon>
        <taxon>Pseudomonadota</taxon>
        <taxon>Alphaproteobacteria</taxon>
        <taxon>Rhodobacterales</taxon>
        <taxon>Roseobacteraceae</taxon>
        <taxon>Citreimonas</taxon>
    </lineage>
</organism>
<accession>A0A1H3NRF6</accession>
<evidence type="ECO:0000313" key="5">
    <source>
        <dbReference type="Proteomes" id="UP000199286"/>
    </source>
</evidence>
<dbReference type="OrthoDB" id="9803192at2"/>
<sequence>MPDRMQKFVTLRRRMADKREPEDRIRDHREILPDLTPDEAAAQASRCEQCGTPYCQVYCPLHNNIPDWLKMTAEGRMEAAYHLAQATNNFPEICGRICPQDRLCEAKWACTLEQAGHETVTIGAVERHIGDTAWASGWVKPRVPTRLTGRRVGIVGAGPAGMAAAEELRAAGHEVHVYDRHARMGGLMSYGIPEFKMEQRVVARRAGLLTEAGVVFHGGRVLGGNLVFSDLQARHDAVVLAYGAYRPRRLNLPGEDLAGVIPAMDYLVSSSRALIGETAAPEIDAAGKWVVVIGGGDTAMDCVRTAVRQGAEGVTCLYRRDRANMPGSAREVGHAEEEGAEFDWQSQPEALSDVPVEVVVSRPEGFGQRGAVRTVRACRTRLGVPDGAGRKRPEPVPGSAFEVAADLVINALGFTVEAAHELTGDAVDMSPQGRVAADRETRMTKAPGVFVAGDARLGPSLVVWAIREGREVAAAVDRYLGFLPDHVQPEPQTPAGARRDTRIGEAACD</sequence>
<feature type="domain" description="Dihydroprymidine dehydrogenase" evidence="3">
    <location>
        <begin position="25"/>
        <end position="137"/>
    </location>
</feature>
<dbReference type="Pfam" id="PF07992">
    <property type="entry name" value="Pyr_redox_2"/>
    <property type="match status" value="1"/>
</dbReference>
<dbReference type="InterPro" id="IPR023753">
    <property type="entry name" value="FAD/NAD-binding_dom"/>
</dbReference>
<dbReference type="Pfam" id="PF14691">
    <property type="entry name" value="Fer4_20"/>
    <property type="match status" value="1"/>
</dbReference>
<dbReference type="EMBL" id="FNPF01000029">
    <property type="protein sequence ID" value="SDY91506.1"/>
    <property type="molecule type" value="Genomic_DNA"/>
</dbReference>
<proteinExistence type="predicted"/>
<feature type="domain" description="FAD/NAD(P)-binding" evidence="2">
    <location>
        <begin position="151"/>
        <end position="469"/>
    </location>
</feature>
<protein>
    <submittedName>
        <fullName evidence="4">Glutamate synthase (NADH) small subunit</fullName>
    </submittedName>
</protein>
<dbReference type="PANTHER" id="PTHR42783">
    <property type="entry name" value="GLUTAMATE SYNTHASE [NADPH] SMALL CHAIN"/>
    <property type="match status" value="1"/>
</dbReference>
<dbReference type="Gene3D" id="1.10.1060.10">
    <property type="entry name" value="Alpha-helical ferredoxin"/>
    <property type="match status" value="1"/>
</dbReference>
<dbReference type="InterPro" id="IPR028261">
    <property type="entry name" value="DPD_II"/>
</dbReference>
<dbReference type="InterPro" id="IPR036188">
    <property type="entry name" value="FAD/NAD-bd_sf"/>
</dbReference>
<name>A0A1H3NRF6_9RHOB</name>
<dbReference type="GO" id="GO:0051536">
    <property type="term" value="F:iron-sulfur cluster binding"/>
    <property type="evidence" value="ECO:0007669"/>
    <property type="project" value="InterPro"/>
</dbReference>
<dbReference type="PANTHER" id="PTHR42783:SF3">
    <property type="entry name" value="GLUTAMATE SYNTHASE [NADPH] SMALL CHAIN-RELATED"/>
    <property type="match status" value="1"/>
</dbReference>
<gene>
    <name evidence="4" type="ORF">SAMN05444340_12918</name>
</gene>
<dbReference type="SUPFAM" id="SSF46548">
    <property type="entry name" value="alpha-helical ferredoxin"/>
    <property type="match status" value="1"/>
</dbReference>
<evidence type="ECO:0000259" key="3">
    <source>
        <dbReference type="Pfam" id="PF14691"/>
    </source>
</evidence>
<dbReference type="GO" id="GO:0016491">
    <property type="term" value="F:oxidoreductase activity"/>
    <property type="evidence" value="ECO:0007669"/>
    <property type="project" value="InterPro"/>
</dbReference>
<dbReference type="InterPro" id="IPR009051">
    <property type="entry name" value="Helical_ferredxn"/>
</dbReference>
<reference evidence="4 5" key="1">
    <citation type="submission" date="2016-10" db="EMBL/GenBank/DDBJ databases">
        <authorList>
            <person name="de Groot N.N."/>
        </authorList>
    </citation>
    <scope>NUCLEOTIDE SEQUENCE [LARGE SCALE GENOMIC DNA]</scope>
    <source>
        <strain evidence="4 5">DSM 26880</strain>
    </source>
</reference>
<dbReference type="RefSeq" id="WP_089886284.1">
    <property type="nucleotide sequence ID" value="NZ_FNPF01000029.1"/>
</dbReference>
<dbReference type="PRINTS" id="PR00419">
    <property type="entry name" value="ADXRDTASE"/>
</dbReference>
<feature type="region of interest" description="Disordered" evidence="1">
    <location>
        <begin position="486"/>
        <end position="509"/>
    </location>
</feature>
<evidence type="ECO:0000313" key="4">
    <source>
        <dbReference type="EMBL" id="SDY91506.1"/>
    </source>
</evidence>
<dbReference type="Gene3D" id="3.50.50.60">
    <property type="entry name" value="FAD/NAD(P)-binding domain"/>
    <property type="match status" value="2"/>
</dbReference>
<dbReference type="Proteomes" id="UP000199286">
    <property type="component" value="Unassembled WGS sequence"/>
</dbReference>
<keyword evidence="5" id="KW-1185">Reference proteome</keyword>
<evidence type="ECO:0000259" key="2">
    <source>
        <dbReference type="Pfam" id="PF07992"/>
    </source>
</evidence>
<dbReference type="SUPFAM" id="SSF51971">
    <property type="entry name" value="Nucleotide-binding domain"/>
    <property type="match status" value="2"/>
</dbReference>
<dbReference type="AlphaFoldDB" id="A0A1H3NRF6"/>
<evidence type="ECO:0000256" key="1">
    <source>
        <dbReference type="SAM" id="MobiDB-lite"/>
    </source>
</evidence>
<dbReference type="STRING" id="321339.SAMN05444340_12918"/>